<organism evidence="2 3">
    <name type="scientific">Pythium oligandrum</name>
    <name type="common">Mycoparasitic fungus</name>
    <dbReference type="NCBI Taxonomy" id="41045"/>
    <lineage>
        <taxon>Eukaryota</taxon>
        <taxon>Sar</taxon>
        <taxon>Stramenopiles</taxon>
        <taxon>Oomycota</taxon>
        <taxon>Peronosporomycetes</taxon>
        <taxon>Pythiales</taxon>
        <taxon>Pythiaceae</taxon>
        <taxon>Pythium</taxon>
    </lineage>
</organism>
<comment type="caution">
    <text evidence="2">The sequence shown here is derived from an EMBL/GenBank/DDBJ whole genome shotgun (WGS) entry which is preliminary data.</text>
</comment>
<evidence type="ECO:0000313" key="2">
    <source>
        <dbReference type="EMBL" id="TMW68197.1"/>
    </source>
</evidence>
<keyword evidence="1" id="KW-0472">Membrane</keyword>
<proteinExistence type="predicted"/>
<dbReference type="EMBL" id="SPLM01000003">
    <property type="protein sequence ID" value="TMW68197.1"/>
    <property type="molecule type" value="Genomic_DNA"/>
</dbReference>
<dbReference type="OrthoDB" id="106185at2759"/>
<evidence type="ECO:0000256" key="1">
    <source>
        <dbReference type="SAM" id="Phobius"/>
    </source>
</evidence>
<feature type="transmembrane region" description="Helical" evidence="1">
    <location>
        <begin position="170"/>
        <end position="190"/>
    </location>
</feature>
<reference evidence="2" key="1">
    <citation type="submission" date="2019-03" db="EMBL/GenBank/DDBJ databases">
        <title>Long read genome sequence of the mycoparasitic Pythium oligandrum ATCC 38472 isolated from sugarbeet rhizosphere.</title>
        <authorList>
            <person name="Gaulin E."/>
        </authorList>
    </citation>
    <scope>NUCLEOTIDE SEQUENCE</scope>
    <source>
        <strain evidence="2">ATCC 38472_TT</strain>
    </source>
</reference>
<dbReference type="Proteomes" id="UP000794436">
    <property type="component" value="Unassembled WGS sequence"/>
</dbReference>
<keyword evidence="3" id="KW-1185">Reference proteome</keyword>
<gene>
    <name evidence="2" type="ORF">Poli38472_007869</name>
</gene>
<keyword evidence="1" id="KW-1133">Transmembrane helix</keyword>
<dbReference type="AlphaFoldDB" id="A0A8K1CQZ4"/>
<feature type="transmembrane region" description="Helical" evidence="1">
    <location>
        <begin position="252"/>
        <end position="272"/>
    </location>
</feature>
<feature type="transmembrane region" description="Helical" evidence="1">
    <location>
        <begin position="211"/>
        <end position="232"/>
    </location>
</feature>
<feature type="transmembrane region" description="Helical" evidence="1">
    <location>
        <begin position="82"/>
        <end position="103"/>
    </location>
</feature>
<sequence>MSIQMTQIIFYPAFSVLYDKANNTQRILLTLVFPIVKYGLKRLLKRSGRQLGEYQTEVAVSGVEICASLYQSIFMQAVPTTAAMAVIMGIDLVQGIIAIKFFADRLVDASMVRHKIFDEAEQLMTMTFVAPTTMLLAKDQSPGHKHESQDTINRALQLANVAESILLVEYFEVIIPIVNGVFLLVAAQFPSARFNSSIAPLYNDRDQLKRALWSLMLYSALQGLSCVAMHVVMKRRYGISAIAHLSFVLERYHTSILGKMLTWLPIILHFTLTHYGSDYSFRFRFQGEYW</sequence>
<evidence type="ECO:0000313" key="3">
    <source>
        <dbReference type="Proteomes" id="UP000794436"/>
    </source>
</evidence>
<accession>A0A8K1CQZ4</accession>
<name>A0A8K1CQZ4_PYTOL</name>
<protein>
    <submittedName>
        <fullName evidence="2">Uncharacterized protein</fullName>
    </submittedName>
</protein>
<keyword evidence="1" id="KW-0812">Transmembrane</keyword>